<comment type="similarity">
    <text evidence="2 10">Belongs to the FliR/MopE/SpaR family.</text>
</comment>
<gene>
    <name evidence="11" type="ORF">J2S03_002410</name>
</gene>
<organism evidence="11 12">
    <name type="scientific">Alicyclobacillus cycloheptanicus</name>
    <dbReference type="NCBI Taxonomy" id="1457"/>
    <lineage>
        <taxon>Bacteria</taxon>
        <taxon>Bacillati</taxon>
        <taxon>Bacillota</taxon>
        <taxon>Bacilli</taxon>
        <taxon>Bacillales</taxon>
        <taxon>Alicyclobacillaceae</taxon>
        <taxon>Alicyclobacillus</taxon>
    </lineage>
</organism>
<keyword evidence="4 10" id="KW-1003">Cell membrane</keyword>
<evidence type="ECO:0000256" key="7">
    <source>
        <dbReference type="ARBA" id="ARBA00023136"/>
    </source>
</evidence>
<dbReference type="Proteomes" id="UP001232973">
    <property type="component" value="Unassembled WGS sequence"/>
</dbReference>
<name>A0ABT9XJT5_9BACL</name>
<proteinExistence type="inferred from homology"/>
<dbReference type="RefSeq" id="WP_274456113.1">
    <property type="nucleotide sequence ID" value="NZ_CP067097.1"/>
</dbReference>
<comment type="subcellular location">
    <subcellularLocation>
        <location evidence="10">Cell membrane</location>
        <topology evidence="10">Multi-pass membrane protein</topology>
    </subcellularLocation>
    <subcellularLocation>
        <location evidence="10">Bacterial flagellum basal body</location>
    </subcellularLocation>
</comment>
<evidence type="ECO:0000256" key="4">
    <source>
        <dbReference type="ARBA" id="ARBA00022475"/>
    </source>
</evidence>
<dbReference type="NCBIfam" id="TIGR01400">
    <property type="entry name" value="fliR"/>
    <property type="match status" value="1"/>
</dbReference>
<keyword evidence="11" id="KW-0282">Flagellum</keyword>
<dbReference type="InterPro" id="IPR002010">
    <property type="entry name" value="T3SS_IM_R"/>
</dbReference>
<protein>
    <recommendedName>
        <fullName evidence="3 9">Flagellar biosynthetic protein FliR</fullName>
    </recommendedName>
</protein>
<feature type="transmembrane region" description="Helical" evidence="10">
    <location>
        <begin position="79"/>
        <end position="99"/>
    </location>
</feature>
<keyword evidence="6 10" id="KW-1133">Transmembrane helix</keyword>
<evidence type="ECO:0000313" key="11">
    <source>
        <dbReference type="EMBL" id="MDQ0190543.1"/>
    </source>
</evidence>
<evidence type="ECO:0000256" key="5">
    <source>
        <dbReference type="ARBA" id="ARBA00022692"/>
    </source>
</evidence>
<feature type="transmembrane region" description="Helical" evidence="10">
    <location>
        <begin position="128"/>
        <end position="151"/>
    </location>
</feature>
<dbReference type="EMBL" id="JAUSTP010000020">
    <property type="protein sequence ID" value="MDQ0190543.1"/>
    <property type="molecule type" value="Genomic_DNA"/>
</dbReference>
<keyword evidence="11" id="KW-0966">Cell projection</keyword>
<dbReference type="PRINTS" id="PR00953">
    <property type="entry name" value="TYPE3IMRPROT"/>
</dbReference>
<dbReference type="PANTHER" id="PTHR30065">
    <property type="entry name" value="FLAGELLAR BIOSYNTHETIC PROTEIN FLIR"/>
    <property type="match status" value="1"/>
</dbReference>
<keyword evidence="12" id="KW-1185">Reference proteome</keyword>
<comment type="function">
    <text evidence="1 10">Role in flagellar biosynthesis.</text>
</comment>
<sequence>MTLLNFAINHYATYLLVLLRMAAFIGASPVLSLQSWPVYGKIGLAGFVALVVAPGLTAAVPSPFDDPGGYVVDALKETVVGMLMGFVATLMFAAVDVAGQLFDIQIGYSSATVFDPQSGVSTGLSSSLLSLLFTLYFLGVGGLDGMVLAMMHSYEFVGLGQFVFPANTWKFLLSAMGMMMSIGLQFAAPLLAALLLTDVTFAFLSRAVPQMNVFVVEFPAKLFVGLALFAIAMPGTVYLFSQLFGALFNELNTLLQWLRG</sequence>
<keyword evidence="7 10" id="KW-0472">Membrane</keyword>
<comment type="caution">
    <text evidence="11">The sequence shown here is derived from an EMBL/GenBank/DDBJ whole genome shotgun (WGS) entry which is preliminary data.</text>
</comment>
<evidence type="ECO:0000256" key="6">
    <source>
        <dbReference type="ARBA" id="ARBA00022989"/>
    </source>
</evidence>
<dbReference type="Pfam" id="PF01311">
    <property type="entry name" value="Bac_export_1"/>
    <property type="match status" value="1"/>
</dbReference>
<feature type="transmembrane region" description="Helical" evidence="10">
    <location>
        <begin position="38"/>
        <end position="59"/>
    </location>
</feature>
<evidence type="ECO:0000256" key="2">
    <source>
        <dbReference type="ARBA" id="ARBA00009772"/>
    </source>
</evidence>
<reference evidence="11 12" key="1">
    <citation type="submission" date="2023-07" db="EMBL/GenBank/DDBJ databases">
        <title>Genomic Encyclopedia of Type Strains, Phase IV (KMG-IV): sequencing the most valuable type-strain genomes for metagenomic binning, comparative biology and taxonomic classification.</title>
        <authorList>
            <person name="Goeker M."/>
        </authorList>
    </citation>
    <scope>NUCLEOTIDE SEQUENCE [LARGE SCALE GENOMIC DNA]</scope>
    <source>
        <strain evidence="11 12">DSM 4006</strain>
    </source>
</reference>
<evidence type="ECO:0000313" key="12">
    <source>
        <dbReference type="Proteomes" id="UP001232973"/>
    </source>
</evidence>
<keyword evidence="5 10" id="KW-0812">Transmembrane</keyword>
<feature type="transmembrane region" description="Helical" evidence="10">
    <location>
        <begin position="12"/>
        <end position="31"/>
    </location>
</feature>
<accession>A0ABT9XJT5</accession>
<feature type="transmembrane region" description="Helical" evidence="10">
    <location>
        <begin position="171"/>
        <end position="197"/>
    </location>
</feature>
<evidence type="ECO:0000256" key="8">
    <source>
        <dbReference type="ARBA" id="ARBA00023143"/>
    </source>
</evidence>
<evidence type="ECO:0000256" key="10">
    <source>
        <dbReference type="RuleBase" id="RU362071"/>
    </source>
</evidence>
<keyword evidence="11" id="KW-0969">Cilium</keyword>
<dbReference type="PANTHER" id="PTHR30065:SF1">
    <property type="entry name" value="SURFACE PRESENTATION OF ANTIGENS PROTEIN SPAR"/>
    <property type="match status" value="1"/>
</dbReference>
<evidence type="ECO:0000256" key="1">
    <source>
        <dbReference type="ARBA" id="ARBA00002578"/>
    </source>
</evidence>
<feature type="transmembrane region" description="Helical" evidence="10">
    <location>
        <begin position="218"/>
        <end position="240"/>
    </location>
</feature>
<keyword evidence="8 10" id="KW-0975">Bacterial flagellum</keyword>
<evidence type="ECO:0000256" key="3">
    <source>
        <dbReference type="ARBA" id="ARBA00021717"/>
    </source>
</evidence>
<dbReference type="InterPro" id="IPR006303">
    <property type="entry name" value="FliR"/>
</dbReference>
<evidence type="ECO:0000256" key="9">
    <source>
        <dbReference type="NCBIfam" id="TIGR01400"/>
    </source>
</evidence>